<feature type="domain" description="HTH deoR-type" evidence="4">
    <location>
        <begin position="49"/>
        <end position="104"/>
    </location>
</feature>
<protein>
    <submittedName>
        <fullName evidence="5">Regulatory protein, DeoR family</fullName>
    </submittedName>
</protein>
<sequence length="309" mass="33253">MDRPPKQTESSSDAAGLSLEAVLKLDQPNHVTDQDTMSTTPKQPRTATAARRRHIVDHLRSLGHSESIGDLSQLFGVSTSTIRRDVDALSDESKIWKISGGDVMIRRHEPTWHEKEQCEHVSKAAMATYAAKHLVNESDLVLLDSGTSTAALGRLLSTRNDITILVGGLSVLQAVAEGTANVMVLGGALRQHSGSLLGPWASSNLRSITPDVAFIGCDAVSATDGLNCPLLESVEFKHEAMTRARTSWILADPTKILTTGSEPYWASIPPRTGIVTVQSSNSELSEKLGAFRRSGHHVIQAPLQPADTD</sequence>
<dbReference type="InterPro" id="IPR014036">
    <property type="entry name" value="DeoR-like_C"/>
</dbReference>
<dbReference type="InterPro" id="IPR036390">
    <property type="entry name" value="WH_DNA-bd_sf"/>
</dbReference>
<evidence type="ECO:0000256" key="1">
    <source>
        <dbReference type="ARBA" id="ARBA00023015"/>
    </source>
</evidence>
<dbReference type="SMART" id="SM01134">
    <property type="entry name" value="DeoRC"/>
    <property type="match status" value="1"/>
</dbReference>
<dbReference type="Gene3D" id="1.10.10.10">
    <property type="entry name" value="Winged helix-like DNA-binding domain superfamily/Winged helix DNA-binding domain"/>
    <property type="match status" value="1"/>
</dbReference>
<gene>
    <name evidence="5" type="ordered locus">PPA0299</name>
</gene>
<keyword evidence="2" id="KW-0804">Transcription</keyword>
<dbReference type="InterPro" id="IPR036388">
    <property type="entry name" value="WH-like_DNA-bd_sf"/>
</dbReference>
<feature type="compositionally biased region" description="Polar residues" evidence="3">
    <location>
        <begin position="29"/>
        <end position="46"/>
    </location>
</feature>
<dbReference type="SUPFAM" id="SSF46785">
    <property type="entry name" value="Winged helix' DNA-binding domain"/>
    <property type="match status" value="1"/>
</dbReference>
<dbReference type="HOGENOM" id="CLU_060699_3_1_11"/>
<evidence type="ECO:0000313" key="6">
    <source>
        <dbReference type="Proteomes" id="UP000000603"/>
    </source>
</evidence>
<dbReference type="InterPro" id="IPR037171">
    <property type="entry name" value="NagB/RpiA_transferase-like"/>
</dbReference>
<accession>Q6AB10</accession>
<dbReference type="InterPro" id="IPR001034">
    <property type="entry name" value="DeoR_HTH"/>
</dbReference>
<dbReference type="Proteomes" id="UP000000603">
    <property type="component" value="Chromosome"/>
</dbReference>
<dbReference type="EnsemblBacteria" id="AAT82056">
    <property type="protein sequence ID" value="AAT82056"/>
    <property type="gene ID" value="PPA0299"/>
</dbReference>
<dbReference type="AlphaFoldDB" id="Q6AB10"/>
<dbReference type="EMBL" id="AE017283">
    <property type="protein sequence ID" value="AAT82056.1"/>
    <property type="molecule type" value="Genomic_DNA"/>
</dbReference>
<dbReference type="SMART" id="SM00420">
    <property type="entry name" value="HTH_DEOR"/>
    <property type="match status" value="1"/>
</dbReference>
<evidence type="ECO:0000259" key="4">
    <source>
        <dbReference type="PROSITE" id="PS51000"/>
    </source>
</evidence>
<proteinExistence type="predicted"/>
<dbReference type="SMR" id="Q6AB10"/>
<dbReference type="eggNOG" id="COG1349">
    <property type="taxonomic scope" value="Bacteria"/>
</dbReference>
<evidence type="ECO:0000256" key="2">
    <source>
        <dbReference type="ARBA" id="ARBA00023163"/>
    </source>
</evidence>
<dbReference type="Pfam" id="PF08220">
    <property type="entry name" value="HTH_DeoR"/>
    <property type="match status" value="1"/>
</dbReference>
<dbReference type="SUPFAM" id="SSF100950">
    <property type="entry name" value="NagB/RpiA/CoA transferase-like"/>
    <property type="match status" value="1"/>
</dbReference>
<dbReference type="GO" id="GO:0003700">
    <property type="term" value="F:DNA-binding transcription factor activity"/>
    <property type="evidence" value="ECO:0007669"/>
    <property type="project" value="InterPro"/>
</dbReference>
<dbReference type="PANTHER" id="PTHR30363:SF44">
    <property type="entry name" value="AGA OPERON TRANSCRIPTIONAL REPRESSOR-RELATED"/>
    <property type="match status" value="1"/>
</dbReference>
<reference evidence="5 6" key="1">
    <citation type="journal article" date="2004" name="Science">
        <title>The complete genome sequence of Propionibacterium acnes, a commensal of human skin.</title>
        <authorList>
            <person name="Bruggemann H."/>
            <person name="Henne A."/>
            <person name="Hoster F."/>
            <person name="Liesegang H."/>
            <person name="Wiezer A."/>
            <person name="Strittmatter A."/>
            <person name="Hujer S."/>
            <person name="Durre P."/>
            <person name="Gottschalk G."/>
        </authorList>
    </citation>
    <scope>NUCLEOTIDE SEQUENCE [LARGE SCALE GENOMIC DNA]</scope>
    <source>
        <strain evidence="6">DSM 16379 / KPA171202</strain>
    </source>
</reference>
<keyword evidence="1" id="KW-0805">Transcription regulation</keyword>
<dbReference type="KEGG" id="pac:PPA0299"/>
<dbReference type="PANTHER" id="PTHR30363">
    <property type="entry name" value="HTH-TYPE TRANSCRIPTIONAL REGULATOR SRLR-RELATED"/>
    <property type="match status" value="1"/>
</dbReference>
<dbReference type="RefSeq" id="WP_002531200.1">
    <property type="nucleotide sequence ID" value="NC_006085.1"/>
</dbReference>
<dbReference type="Pfam" id="PF00455">
    <property type="entry name" value="DeoRC"/>
    <property type="match status" value="1"/>
</dbReference>
<evidence type="ECO:0000313" key="5">
    <source>
        <dbReference type="EMBL" id="AAT82056.1"/>
    </source>
</evidence>
<organism evidence="5 6">
    <name type="scientific">Cutibacterium acnes (strain DSM 16379 / KPA171202)</name>
    <name type="common">Propionibacterium acnes</name>
    <dbReference type="NCBI Taxonomy" id="267747"/>
    <lineage>
        <taxon>Bacteria</taxon>
        <taxon>Bacillati</taxon>
        <taxon>Actinomycetota</taxon>
        <taxon>Actinomycetes</taxon>
        <taxon>Propionibacteriales</taxon>
        <taxon>Propionibacteriaceae</taxon>
        <taxon>Cutibacterium</taxon>
    </lineage>
</organism>
<feature type="region of interest" description="Disordered" evidence="3">
    <location>
        <begin position="25"/>
        <end position="49"/>
    </location>
</feature>
<name>Q6AB10_CUTAK</name>
<evidence type="ECO:0000256" key="3">
    <source>
        <dbReference type="SAM" id="MobiDB-lite"/>
    </source>
</evidence>
<dbReference type="InterPro" id="IPR050313">
    <property type="entry name" value="Carb_Metab_HTH_regulators"/>
</dbReference>
<dbReference type="PROSITE" id="PS51000">
    <property type="entry name" value="HTH_DEOR_2"/>
    <property type="match status" value="1"/>
</dbReference>